<keyword evidence="2" id="KW-1185">Reference proteome</keyword>
<name>A0A9J6E506_RHIMP</name>
<dbReference type="VEuPathDB" id="VectorBase:LOC119168267"/>
<gene>
    <name evidence="1" type="ORF">HPB51_022689</name>
</gene>
<proteinExistence type="predicted"/>
<dbReference type="CDD" id="cd16021">
    <property type="entry name" value="ALP_like"/>
    <property type="match status" value="1"/>
</dbReference>
<evidence type="ECO:0000313" key="2">
    <source>
        <dbReference type="Proteomes" id="UP000821866"/>
    </source>
</evidence>
<reference evidence="1" key="2">
    <citation type="submission" date="2021-09" db="EMBL/GenBank/DDBJ databases">
        <authorList>
            <person name="Jia N."/>
            <person name="Wang J."/>
            <person name="Shi W."/>
            <person name="Du L."/>
            <person name="Sun Y."/>
            <person name="Zhan W."/>
            <person name="Jiang J."/>
            <person name="Wang Q."/>
            <person name="Zhang B."/>
            <person name="Ji P."/>
            <person name="Sakyi L.B."/>
            <person name="Cui X."/>
            <person name="Yuan T."/>
            <person name="Jiang B."/>
            <person name="Yang W."/>
            <person name="Lam T.T.-Y."/>
            <person name="Chang Q."/>
            <person name="Ding S."/>
            <person name="Wang X."/>
            <person name="Zhu J."/>
            <person name="Ruan X."/>
            <person name="Zhao L."/>
            <person name="Wei J."/>
            <person name="Que T."/>
            <person name="Du C."/>
            <person name="Cheng J."/>
            <person name="Dai P."/>
            <person name="Han X."/>
            <person name="Huang E."/>
            <person name="Gao Y."/>
            <person name="Liu J."/>
            <person name="Shao H."/>
            <person name="Ye R."/>
            <person name="Li L."/>
            <person name="Wei W."/>
            <person name="Wang X."/>
            <person name="Wang C."/>
            <person name="Huo Q."/>
            <person name="Li W."/>
            <person name="Guo W."/>
            <person name="Chen H."/>
            <person name="Chen S."/>
            <person name="Zhou L."/>
            <person name="Zhou L."/>
            <person name="Ni X."/>
            <person name="Tian J."/>
            <person name="Zhou Y."/>
            <person name="Sheng Y."/>
            <person name="Liu T."/>
            <person name="Pan Y."/>
            <person name="Xia L."/>
            <person name="Li J."/>
            <person name="Zhao F."/>
            <person name="Cao W."/>
        </authorList>
    </citation>
    <scope>NUCLEOTIDE SEQUENCE</scope>
    <source>
        <strain evidence="1">Rmic-2018</strain>
        <tissue evidence="1">Larvae</tissue>
    </source>
</reference>
<dbReference type="FunFam" id="3.40.720.10:FF:000017">
    <property type="entry name" value="Predicted protein"/>
    <property type="match status" value="1"/>
</dbReference>
<accession>A0A9J6E506</accession>
<dbReference type="PANTHER" id="PTHR10974:SF1">
    <property type="entry name" value="FI08016P-RELATED"/>
    <property type="match status" value="1"/>
</dbReference>
<dbReference type="PANTHER" id="PTHR10974">
    <property type="entry name" value="FI08016P-RELATED"/>
    <property type="match status" value="1"/>
</dbReference>
<dbReference type="EMBL" id="JABSTU010000006">
    <property type="protein sequence ID" value="KAH8029105.1"/>
    <property type="molecule type" value="Genomic_DNA"/>
</dbReference>
<dbReference type="Pfam" id="PF02995">
    <property type="entry name" value="DUF229"/>
    <property type="match status" value="1"/>
</dbReference>
<dbReference type="InterPro" id="IPR004245">
    <property type="entry name" value="DUF229"/>
</dbReference>
<dbReference type="AlphaFoldDB" id="A0A9J6E506"/>
<dbReference type="OrthoDB" id="6412187at2759"/>
<dbReference type="Gene3D" id="3.40.720.10">
    <property type="entry name" value="Alkaline Phosphatase, subunit A"/>
    <property type="match status" value="1"/>
</dbReference>
<sequence length="573" mass="64868">MDLVWSGYVVDTPGCKMPFYDPYHWTVKWSTLKTPFNYEGYCVKVTRPKALRQAIDVFNLDEEVLRREYNASTNDIGCYYQAVLRNVSAVNPDSKPVLGPPVQLVFGQPLRQDYVRISCEAQGTHLFSEYFFVPVEKRDASEPLSPGQLSVLILGVDSTSRINFNRRMARTRRFLVEERGAYEFLMYNKVGHNSFPNLVPLLTGISGADMSRLFRNNHYDTLPAIWKVYKSLGYATFFLEEMATWAVFTGALGFKEAPTDYYAHPMMLLMDTNTSDPVACMGGRLKSKEVLNYLAKVLELHEKRRLFAYAWLSYMSHDSIEQVACMDEPVELFFRNLAGRGLLDHTAVVFLSDHGMRQGTFRRTEVGRHEDKTPFCLWVLPRGFLDRHPEVAASLEVNQRRLVTTYDFHATLLSLASLPKLSVVPSNKGLSLFRPVLPERTCEEAFVPQAFCACVGAEKKLDDASLGRSFALFAVAHINAVAEARFPGKCAAWRLDSVDDTSSFGGRSAGKVLVRVSFRTSPEAYFDVYGGIRNASSWEKHVDYVDRSDSYANKTACLEKSSWAKFCNCKDQT</sequence>
<dbReference type="Proteomes" id="UP000821866">
    <property type="component" value="Chromosome 4"/>
</dbReference>
<dbReference type="InterPro" id="IPR017850">
    <property type="entry name" value="Alkaline_phosphatase_core_sf"/>
</dbReference>
<reference evidence="1" key="1">
    <citation type="journal article" date="2020" name="Cell">
        <title>Large-Scale Comparative Analyses of Tick Genomes Elucidate Their Genetic Diversity and Vector Capacities.</title>
        <authorList>
            <consortium name="Tick Genome and Microbiome Consortium (TIGMIC)"/>
            <person name="Jia N."/>
            <person name="Wang J."/>
            <person name="Shi W."/>
            <person name="Du L."/>
            <person name="Sun Y."/>
            <person name="Zhan W."/>
            <person name="Jiang J.F."/>
            <person name="Wang Q."/>
            <person name="Zhang B."/>
            <person name="Ji P."/>
            <person name="Bell-Sakyi L."/>
            <person name="Cui X.M."/>
            <person name="Yuan T.T."/>
            <person name="Jiang B.G."/>
            <person name="Yang W.F."/>
            <person name="Lam T.T."/>
            <person name="Chang Q.C."/>
            <person name="Ding S.J."/>
            <person name="Wang X.J."/>
            <person name="Zhu J.G."/>
            <person name="Ruan X.D."/>
            <person name="Zhao L."/>
            <person name="Wei J.T."/>
            <person name="Ye R.Z."/>
            <person name="Que T.C."/>
            <person name="Du C.H."/>
            <person name="Zhou Y.H."/>
            <person name="Cheng J.X."/>
            <person name="Dai P.F."/>
            <person name="Guo W.B."/>
            <person name="Han X.H."/>
            <person name="Huang E.J."/>
            <person name="Li L.F."/>
            <person name="Wei W."/>
            <person name="Gao Y.C."/>
            <person name="Liu J.Z."/>
            <person name="Shao H.Z."/>
            <person name="Wang X."/>
            <person name="Wang C.C."/>
            <person name="Yang T.C."/>
            <person name="Huo Q.B."/>
            <person name="Li W."/>
            <person name="Chen H.Y."/>
            <person name="Chen S.E."/>
            <person name="Zhou L.G."/>
            <person name="Ni X.B."/>
            <person name="Tian J.H."/>
            <person name="Sheng Y."/>
            <person name="Liu T."/>
            <person name="Pan Y.S."/>
            <person name="Xia L.Y."/>
            <person name="Li J."/>
            <person name="Zhao F."/>
            <person name="Cao W.C."/>
        </authorList>
    </citation>
    <scope>NUCLEOTIDE SEQUENCE</scope>
    <source>
        <strain evidence="1">Rmic-2018</strain>
    </source>
</reference>
<dbReference type="GO" id="GO:0005615">
    <property type="term" value="C:extracellular space"/>
    <property type="evidence" value="ECO:0007669"/>
    <property type="project" value="TreeGrafter"/>
</dbReference>
<protein>
    <submittedName>
        <fullName evidence="1">Uncharacterized protein</fullName>
    </submittedName>
</protein>
<comment type="caution">
    <text evidence="1">The sequence shown here is derived from an EMBL/GenBank/DDBJ whole genome shotgun (WGS) entry which is preliminary data.</text>
</comment>
<dbReference type="OMA" id="YVRISCE"/>
<dbReference type="SUPFAM" id="SSF53649">
    <property type="entry name" value="Alkaline phosphatase-like"/>
    <property type="match status" value="1"/>
</dbReference>
<evidence type="ECO:0000313" key="1">
    <source>
        <dbReference type="EMBL" id="KAH8029105.1"/>
    </source>
</evidence>
<organism evidence="1 2">
    <name type="scientific">Rhipicephalus microplus</name>
    <name type="common">Cattle tick</name>
    <name type="synonym">Boophilus microplus</name>
    <dbReference type="NCBI Taxonomy" id="6941"/>
    <lineage>
        <taxon>Eukaryota</taxon>
        <taxon>Metazoa</taxon>
        <taxon>Ecdysozoa</taxon>
        <taxon>Arthropoda</taxon>
        <taxon>Chelicerata</taxon>
        <taxon>Arachnida</taxon>
        <taxon>Acari</taxon>
        <taxon>Parasitiformes</taxon>
        <taxon>Ixodida</taxon>
        <taxon>Ixodoidea</taxon>
        <taxon>Ixodidae</taxon>
        <taxon>Rhipicephalinae</taxon>
        <taxon>Rhipicephalus</taxon>
        <taxon>Boophilus</taxon>
    </lineage>
</organism>